<evidence type="ECO:0000256" key="7">
    <source>
        <dbReference type="ARBA" id="ARBA00022676"/>
    </source>
</evidence>
<reference evidence="16 17" key="1">
    <citation type="submission" date="2014-06" db="EMBL/GenBank/DDBJ databases">
        <authorList>
            <person name="Urmite Genomes Urmite Genomes"/>
        </authorList>
    </citation>
    <scope>NUCLEOTIDE SEQUENCE [LARGE SCALE GENOMIC DNA]</scope>
</reference>
<dbReference type="FunFam" id="3.90.1170.20:FF:000001">
    <property type="entry name" value="Nicotinate-nucleotide diphosphorylase (Carboxylating)"/>
    <property type="match status" value="1"/>
</dbReference>
<dbReference type="InterPro" id="IPR004393">
    <property type="entry name" value="NadC"/>
</dbReference>
<dbReference type="InterPro" id="IPR022412">
    <property type="entry name" value="Quinolinate_PRibosylTrfase_N"/>
</dbReference>
<proteinExistence type="inferred from homology"/>
<dbReference type="Proteomes" id="UP000044071">
    <property type="component" value="Unassembled WGS sequence"/>
</dbReference>
<evidence type="ECO:0000256" key="2">
    <source>
        <dbReference type="ARBA" id="ARBA00004893"/>
    </source>
</evidence>
<keyword evidence="6" id="KW-0662">Pyridine nucleotide biosynthesis</keyword>
<dbReference type="EMBL" id="CCSB01000004">
    <property type="protein sequence ID" value="CDZ78871.1"/>
    <property type="molecule type" value="Genomic_DNA"/>
</dbReference>
<comment type="pathway">
    <text evidence="2">Cofactor biosynthesis; NAD(+) biosynthesis; nicotinate D-ribonucleotide from quinolinate: step 1/1.</text>
</comment>
<dbReference type="InterPro" id="IPR037128">
    <property type="entry name" value="Quinolinate_PRibosylTase_N_sf"/>
</dbReference>
<comment type="similarity">
    <text evidence="3 12">Belongs to the NadC/ModD family.</text>
</comment>
<dbReference type="OrthoDB" id="9782546at2"/>
<evidence type="ECO:0000256" key="9">
    <source>
        <dbReference type="ARBA" id="ARBA00033102"/>
    </source>
</evidence>
<dbReference type="PIRSF" id="PIRSF006250">
    <property type="entry name" value="NadC_ModD"/>
    <property type="match status" value="1"/>
</dbReference>
<dbReference type="EC" id="2.4.2.19" evidence="5"/>
<feature type="binding site" evidence="13">
    <location>
        <begin position="260"/>
        <end position="262"/>
    </location>
    <ligand>
        <name>substrate</name>
    </ligand>
</feature>
<dbReference type="FunFam" id="3.20.20.70:FF:000030">
    <property type="entry name" value="Nicotinate-nucleotide pyrophosphorylase, carboxylating"/>
    <property type="match status" value="1"/>
</dbReference>
<dbReference type="InterPro" id="IPR027277">
    <property type="entry name" value="NadC/ModD"/>
</dbReference>
<dbReference type="Gene3D" id="3.20.20.70">
    <property type="entry name" value="Aldolase class I"/>
    <property type="match status" value="1"/>
</dbReference>
<evidence type="ECO:0000259" key="14">
    <source>
        <dbReference type="Pfam" id="PF01729"/>
    </source>
</evidence>
<dbReference type="GO" id="GO:0034213">
    <property type="term" value="P:quinolinate catabolic process"/>
    <property type="evidence" value="ECO:0007669"/>
    <property type="project" value="TreeGrafter"/>
</dbReference>
<dbReference type="Gene3D" id="3.90.1170.20">
    <property type="entry name" value="Quinolinate phosphoribosyl transferase, N-terminal domain"/>
    <property type="match status" value="1"/>
</dbReference>
<keyword evidence="17" id="KW-1185">Reference proteome</keyword>
<dbReference type="InterPro" id="IPR036068">
    <property type="entry name" value="Nicotinate_pribotase-like_C"/>
</dbReference>
<feature type="binding site" evidence="13">
    <location>
        <begin position="131"/>
        <end position="133"/>
    </location>
    <ligand>
        <name>substrate</name>
    </ligand>
</feature>
<dbReference type="SUPFAM" id="SSF54675">
    <property type="entry name" value="Nicotinate/Quinolinate PRTase N-terminal domain-like"/>
    <property type="match status" value="1"/>
</dbReference>
<evidence type="ECO:0000256" key="1">
    <source>
        <dbReference type="ARBA" id="ARBA00003237"/>
    </source>
</evidence>
<comment type="subunit">
    <text evidence="4">Hexamer formed by 3 homodimers.</text>
</comment>
<dbReference type="GO" id="GO:0005737">
    <property type="term" value="C:cytoplasm"/>
    <property type="evidence" value="ECO:0007669"/>
    <property type="project" value="TreeGrafter"/>
</dbReference>
<feature type="binding site" evidence="13">
    <location>
        <begin position="239"/>
        <end position="241"/>
    </location>
    <ligand>
        <name>substrate</name>
    </ligand>
</feature>
<keyword evidence="8 12" id="KW-0808">Transferase</keyword>
<dbReference type="eggNOG" id="COG0157">
    <property type="taxonomic scope" value="Bacteria"/>
</dbReference>
<evidence type="ECO:0000256" key="5">
    <source>
        <dbReference type="ARBA" id="ARBA00011944"/>
    </source>
</evidence>
<accession>A0A078L124</accession>
<dbReference type="SUPFAM" id="SSF51690">
    <property type="entry name" value="Nicotinate/Quinolinate PRTase C-terminal domain-like"/>
    <property type="match status" value="1"/>
</dbReference>
<dbReference type="Pfam" id="PF01729">
    <property type="entry name" value="QRPTase_C"/>
    <property type="match status" value="1"/>
</dbReference>
<evidence type="ECO:0000256" key="13">
    <source>
        <dbReference type="PIRSR" id="PIRSR006250-1"/>
    </source>
</evidence>
<feature type="domain" description="Quinolinate phosphoribosyl transferase N-terminal" evidence="15">
    <location>
        <begin position="28"/>
        <end position="108"/>
    </location>
</feature>
<dbReference type="InterPro" id="IPR002638">
    <property type="entry name" value="Quinolinate_PRibosylTrfase_C"/>
</dbReference>
<evidence type="ECO:0000313" key="16">
    <source>
        <dbReference type="EMBL" id="CDZ78871.1"/>
    </source>
</evidence>
<evidence type="ECO:0000256" key="6">
    <source>
        <dbReference type="ARBA" id="ARBA00022642"/>
    </source>
</evidence>
<evidence type="ECO:0000256" key="11">
    <source>
        <dbReference type="ARBA" id="ARBA00069173"/>
    </source>
</evidence>
<gene>
    <name evidence="16" type="primary">nadC</name>
    <name evidence="16" type="ORF">BN59_03186</name>
</gene>
<feature type="domain" description="Quinolinate phosphoribosyl transferase C-terminal" evidence="14">
    <location>
        <begin position="111"/>
        <end position="274"/>
    </location>
</feature>
<evidence type="ECO:0000256" key="8">
    <source>
        <dbReference type="ARBA" id="ARBA00022679"/>
    </source>
</evidence>
<evidence type="ECO:0000256" key="10">
    <source>
        <dbReference type="ARBA" id="ARBA00047445"/>
    </source>
</evidence>
<feature type="binding site" evidence="13">
    <location>
        <position position="215"/>
    </location>
    <ligand>
        <name>substrate</name>
    </ligand>
</feature>
<dbReference type="NCBIfam" id="TIGR00078">
    <property type="entry name" value="nadC"/>
    <property type="match status" value="1"/>
</dbReference>
<dbReference type="RefSeq" id="WP_044012051.1">
    <property type="nucleotide sequence ID" value="NZ_CCVW01000004.1"/>
</dbReference>
<evidence type="ECO:0000256" key="3">
    <source>
        <dbReference type="ARBA" id="ARBA00009400"/>
    </source>
</evidence>
<evidence type="ECO:0000256" key="12">
    <source>
        <dbReference type="PIRNR" id="PIRNR006250"/>
    </source>
</evidence>
<dbReference type="AlphaFoldDB" id="A0A078L124"/>
<dbReference type="Pfam" id="PF02749">
    <property type="entry name" value="QRPTase_N"/>
    <property type="match status" value="1"/>
</dbReference>
<dbReference type="CDD" id="cd01572">
    <property type="entry name" value="QPRTase"/>
    <property type="match status" value="1"/>
</dbReference>
<evidence type="ECO:0000313" key="17">
    <source>
        <dbReference type="Proteomes" id="UP000044071"/>
    </source>
</evidence>
<dbReference type="PANTHER" id="PTHR32179">
    <property type="entry name" value="NICOTINATE-NUCLEOTIDE PYROPHOSPHORYLASE [CARBOXYLATING]"/>
    <property type="match status" value="1"/>
</dbReference>
<dbReference type="InterPro" id="IPR013785">
    <property type="entry name" value="Aldolase_TIM"/>
</dbReference>
<keyword evidence="7 12" id="KW-0328">Glycosyltransferase</keyword>
<feature type="binding site" evidence="13">
    <location>
        <position position="194"/>
    </location>
    <ligand>
        <name>substrate</name>
    </ligand>
</feature>
<name>A0A078L124_9GAMM</name>
<comment type="function">
    <text evidence="1">Involved in the catabolism of quinolinic acid (QA).</text>
</comment>
<dbReference type="GO" id="GO:0004514">
    <property type="term" value="F:nicotinate-nucleotide diphosphorylase (carboxylating) activity"/>
    <property type="evidence" value="ECO:0007669"/>
    <property type="project" value="UniProtKB-EC"/>
</dbReference>
<dbReference type="GO" id="GO:0009435">
    <property type="term" value="P:NAD+ biosynthetic process"/>
    <property type="evidence" value="ECO:0007669"/>
    <property type="project" value="UniProtKB-UniPathway"/>
</dbReference>
<dbReference type="UniPathway" id="UPA00253">
    <property type="reaction ID" value="UER00331"/>
</dbReference>
<feature type="binding site" evidence="13">
    <location>
        <position position="155"/>
    </location>
    <ligand>
        <name>substrate</name>
    </ligand>
</feature>
<organism evidence="16 17">
    <name type="scientific">Legionella massiliensis</name>
    <dbReference type="NCBI Taxonomy" id="1034943"/>
    <lineage>
        <taxon>Bacteria</taxon>
        <taxon>Pseudomonadati</taxon>
        <taxon>Pseudomonadota</taxon>
        <taxon>Gammaproteobacteria</taxon>
        <taxon>Legionellales</taxon>
        <taxon>Legionellaceae</taxon>
        <taxon>Legionella</taxon>
    </lineage>
</organism>
<sequence>MNLKQSDILVDVQRALDEDVGSGDVSAALLPAHLVVEAEIISREPMLVCGRPWVDAVFAALSPAIELNWLVEEGEWLSQPGTLCEIKGPARAILTAERTALNFLQTLSATATQTHRYLDAIKGSKTRLLDTRKTLPGLRLAQKYAVACAGGVNHRLGLYDAFLIKENHIKSCGSISKAIQQARALRKDLFVEIEVETIAELCEALEAKPDRILLDNFSLSLLQEAVAINQPYGCQLEASGGIDLTNITRIAQLGVDFISVGAMTKSIRAIDLSLLIRGVQ</sequence>
<evidence type="ECO:0000259" key="15">
    <source>
        <dbReference type="Pfam" id="PF02749"/>
    </source>
</evidence>
<feature type="binding site" evidence="13">
    <location>
        <position position="165"/>
    </location>
    <ligand>
        <name>substrate</name>
    </ligand>
</feature>
<dbReference type="PANTHER" id="PTHR32179:SF3">
    <property type="entry name" value="NICOTINATE-NUCLEOTIDE PYROPHOSPHORYLASE [CARBOXYLATING]"/>
    <property type="match status" value="1"/>
</dbReference>
<evidence type="ECO:0000256" key="4">
    <source>
        <dbReference type="ARBA" id="ARBA00011218"/>
    </source>
</evidence>
<comment type="catalytic activity">
    <reaction evidence="10">
        <text>nicotinate beta-D-ribonucleotide + CO2 + diphosphate = quinolinate + 5-phospho-alpha-D-ribose 1-diphosphate + 2 H(+)</text>
        <dbReference type="Rhea" id="RHEA:12733"/>
        <dbReference type="ChEBI" id="CHEBI:15378"/>
        <dbReference type="ChEBI" id="CHEBI:16526"/>
        <dbReference type="ChEBI" id="CHEBI:29959"/>
        <dbReference type="ChEBI" id="CHEBI:33019"/>
        <dbReference type="ChEBI" id="CHEBI:57502"/>
        <dbReference type="ChEBI" id="CHEBI:58017"/>
        <dbReference type="EC" id="2.4.2.19"/>
    </reaction>
</comment>
<dbReference type="STRING" id="1034943.BN59_03186"/>
<protein>
    <recommendedName>
        <fullName evidence="11">Probable nicotinate-nucleotide pyrophosphorylase [carboxylating]</fullName>
        <ecNumber evidence="5">2.4.2.19</ecNumber>
    </recommendedName>
    <alternativeName>
        <fullName evidence="9">Quinolinate phosphoribosyltransferase [decarboxylating]</fullName>
    </alternativeName>
</protein>
<feature type="binding site" evidence="13">
    <location>
        <position position="98"/>
    </location>
    <ligand>
        <name>substrate</name>
    </ligand>
</feature>